<dbReference type="Gene3D" id="3.30.465.10">
    <property type="match status" value="1"/>
</dbReference>
<evidence type="ECO:0000256" key="4">
    <source>
        <dbReference type="ARBA" id="ARBA00023002"/>
    </source>
</evidence>
<dbReference type="GO" id="GO:0016491">
    <property type="term" value="F:oxidoreductase activity"/>
    <property type="evidence" value="ECO:0007669"/>
    <property type="project" value="UniProtKB-KW"/>
</dbReference>
<dbReference type="PANTHER" id="PTHR42934:SF2">
    <property type="entry name" value="GLYCOLATE OXIDASE SUBUNIT GLCD"/>
    <property type="match status" value="1"/>
</dbReference>
<dbReference type="InterPro" id="IPR036318">
    <property type="entry name" value="FAD-bd_PCMH-like_sf"/>
</dbReference>
<dbReference type="STRING" id="1794912.AXX12_16155"/>
<keyword evidence="4" id="KW-0560">Oxidoreductase</keyword>
<dbReference type="SUPFAM" id="SSF56176">
    <property type="entry name" value="FAD-binding/transporter-associated domain-like"/>
    <property type="match status" value="1"/>
</dbReference>
<dbReference type="Gene3D" id="1.10.45.10">
    <property type="entry name" value="Vanillyl-alcohol Oxidase, Chain A, domain 4"/>
    <property type="match status" value="1"/>
</dbReference>
<protein>
    <submittedName>
        <fullName evidence="6">FAD-binding protein</fullName>
    </submittedName>
</protein>
<evidence type="ECO:0000256" key="3">
    <source>
        <dbReference type="ARBA" id="ARBA00022827"/>
    </source>
</evidence>
<dbReference type="PANTHER" id="PTHR42934">
    <property type="entry name" value="GLYCOLATE OXIDASE SUBUNIT GLCD"/>
    <property type="match status" value="1"/>
</dbReference>
<dbReference type="Gene3D" id="3.30.43.10">
    <property type="entry name" value="Uridine Diphospho-n-acetylenolpyruvylglucosamine Reductase, domain 2"/>
    <property type="match status" value="1"/>
</dbReference>
<evidence type="ECO:0000256" key="1">
    <source>
        <dbReference type="ARBA" id="ARBA00001974"/>
    </source>
</evidence>
<dbReference type="Pfam" id="PF02913">
    <property type="entry name" value="FAD-oxidase_C"/>
    <property type="match status" value="1"/>
</dbReference>
<sequence>MNHFNPVTPALVADLKNVLGERFVSLDPDKLEAYKTDEEANPKYHHLPDVVVFPETTEQVAAIVRLANQYVVPVTPRGAGTGLAGGAIPVFGGIVLVLDRMDKILEFNEDSLYVVTQAGVRTHEIQQKAKSRGLLYAGDPCSSDSCQIGGNVVTNAGGNRAVKYGTTRDQVYSMEVVTPEGEIVTVGSRLAKKSTGYALEQLIAGSEGTLGIVTQVTLKLKPLPPHTMDMLAIFTNMEQALSLPNQIVKAGLSPMSMEFMDNKALRSCARYIKVDLPYATKDGLYVIITVDGLTEDEIDRKAEMLDEICTAGGAVELLMADEDRIWKARRNFAEAARADSLVYYAEDIVVPVDKIAELMQKLPELESKFGIATTTAAHIGDGNIHVNALKGDIPDAVWNAKLDEFHQELYGFVYQLGGRLSGEHGIGSKKVKEMEMFTHPVELKLMRAIKKAIDPMGILNPGKIFN</sequence>
<dbReference type="Pfam" id="PF01565">
    <property type="entry name" value="FAD_binding_4"/>
    <property type="match status" value="1"/>
</dbReference>
<proteinExistence type="predicted"/>
<dbReference type="PROSITE" id="PS51387">
    <property type="entry name" value="FAD_PCMH"/>
    <property type="match status" value="1"/>
</dbReference>
<evidence type="ECO:0000313" key="6">
    <source>
        <dbReference type="EMBL" id="KYZ74757.1"/>
    </source>
</evidence>
<dbReference type="OrthoDB" id="9767256at2"/>
<dbReference type="FunFam" id="1.10.45.10:FF:000001">
    <property type="entry name" value="D-lactate dehydrogenase mitochondrial"/>
    <property type="match status" value="1"/>
</dbReference>
<reference evidence="6 7" key="1">
    <citation type="submission" date="2016-02" db="EMBL/GenBank/DDBJ databases">
        <title>Anaerosporomusa subterraneum gen. nov., sp. nov., a spore-forming obligate anaerobe isolated from saprolite.</title>
        <authorList>
            <person name="Choi J.K."/>
            <person name="Shah M."/>
            <person name="Yee N."/>
        </authorList>
    </citation>
    <scope>NUCLEOTIDE SEQUENCE [LARGE SCALE GENOMIC DNA]</scope>
    <source>
        <strain evidence="6 7">RU4</strain>
    </source>
</reference>
<dbReference type="InterPro" id="IPR016167">
    <property type="entry name" value="FAD-bd_PCMH_sub1"/>
</dbReference>
<dbReference type="InterPro" id="IPR006094">
    <property type="entry name" value="Oxid_FAD_bind_N"/>
</dbReference>
<dbReference type="GO" id="GO:0071949">
    <property type="term" value="F:FAD binding"/>
    <property type="evidence" value="ECO:0007669"/>
    <property type="project" value="InterPro"/>
</dbReference>
<dbReference type="Proteomes" id="UP000076268">
    <property type="component" value="Unassembled WGS sequence"/>
</dbReference>
<dbReference type="Gene3D" id="3.30.70.2190">
    <property type="match status" value="1"/>
</dbReference>
<dbReference type="RefSeq" id="WP_066245800.1">
    <property type="nucleotide sequence ID" value="NZ_LSGP01000028.1"/>
</dbReference>
<dbReference type="InterPro" id="IPR016169">
    <property type="entry name" value="FAD-bd_PCMH_sub2"/>
</dbReference>
<dbReference type="InterPro" id="IPR004113">
    <property type="entry name" value="FAD-bd_oxidored_4_C"/>
</dbReference>
<dbReference type="InterPro" id="IPR016164">
    <property type="entry name" value="FAD-linked_Oxase-like_C"/>
</dbReference>
<keyword evidence="3" id="KW-0274">FAD</keyword>
<dbReference type="SUPFAM" id="SSF55103">
    <property type="entry name" value="FAD-linked oxidases, C-terminal domain"/>
    <property type="match status" value="1"/>
</dbReference>
<dbReference type="InterPro" id="IPR016171">
    <property type="entry name" value="Vanillyl_alc_oxidase_C-sub2"/>
</dbReference>
<gene>
    <name evidence="6" type="ORF">AXX12_16155</name>
</gene>
<organism evidence="6 7">
    <name type="scientific">Anaerosporomusa subterranea</name>
    <dbReference type="NCBI Taxonomy" id="1794912"/>
    <lineage>
        <taxon>Bacteria</taxon>
        <taxon>Bacillati</taxon>
        <taxon>Bacillota</taxon>
        <taxon>Negativicutes</taxon>
        <taxon>Acetonemataceae</taxon>
        <taxon>Anaerosporomusa</taxon>
    </lineage>
</organism>
<evidence type="ECO:0000313" key="7">
    <source>
        <dbReference type="Proteomes" id="UP000076268"/>
    </source>
</evidence>
<accession>A0A154BLA8</accession>
<keyword evidence="2" id="KW-0285">Flavoprotein</keyword>
<dbReference type="InterPro" id="IPR016166">
    <property type="entry name" value="FAD-bd_PCMH"/>
</dbReference>
<comment type="cofactor">
    <cofactor evidence="1">
        <name>FAD</name>
        <dbReference type="ChEBI" id="CHEBI:57692"/>
    </cofactor>
</comment>
<dbReference type="InterPro" id="IPR051914">
    <property type="entry name" value="FAD-linked_OxidoTrans_Type4"/>
</dbReference>
<dbReference type="AlphaFoldDB" id="A0A154BLA8"/>
<dbReference type="Gene3D" id="3.30.70.2740">
    <property type="match status" value="1"/>
</dbReference>
<name>A0A154BLA8_ANASB</name>
<evidence type="ECO:0000259" key="5">
    <source>
        <dbReference type="PROSITE" id="PS51387"/>
    </source>
</evidence>
<comment type="caution">
    <text evidence="6">The sequence shown here is derived from an EMBL/GenBank/DDBJ whole genome shotgun (WGS) entry which is preliminary data.</text>
</comment>
<keyword evidence="7" id="KW-1185">Reference proteome</keyword>
<feature type="domain" description="FAD-binding PCMH-type" evidence="5">
    <location>
        <begin position="44"/>
        <end position="223"/>
    </location>
</feature>
<evidence type="ECO:0000256" key="2">
    <source>
        <dbReference type="ARBA" id="ARBA00022630"/>
    </source>
</evidence>
<dbReference type="EMBL" id="LSGP01000028">
    <property type="protein sequence ID" value="KYZ74757.1"/>
    <property type="molecule type" value="Genomic_DNA"/>
</dbReference>